<dbReference type="GO" id="GO:0098015">
    <property type="term" value="C:virus tail"/>
    <property type="evidence" value="ECO:0007669"/>
    <property type="project" value="UniProtKB-KW"/>
</dbReference>
<dbReference type="EMBL" id="LR796957">
    <property type="protein sequence ID" value="CAB4177965.1"/>
    <property type="molecule type" value="Genomic_DNA"/>
</dbReference>
<evidence type="ECO:0000259" key="3">
    <source>
        <dbReference type="PROSITE" id="PS51688"/>
    </source>
</evidence>
<keyword evidence="2" id="KW-1227">Viral tail protein</keyword>
<keyword evidence="2" id="KW-0946">Virion</keyword>
<name>A0A6J5Q9I0_9CAUD</name>
<comment type="subcellular location">
    <subcellularLocation>
        <location evidence="1">Virion</location>
    </subcellularLocation>
</comment>
<protein>
    <submittedName>
        <fullName evidence="4">Intramolecular chaperone auto-processing domain containing protein</fullName>
    </submittedName>
</protein>
<proteinExistence type="predicted"/>
<gene>
    <name evidence="4" type="ORF">UFOVP1009_19</name>
</gene>
<dbReference type="PROSITE" id="PS51688">
    <property type="entry name" value="ICA"/>
    <property type="match status" value="1"/>
</dbReference>
<feature type="domain" description="Peptidase S74" evidence="3">
    <location>
        <begin position="511"/>
        <end position="600"/>
    </location>
</feature>
<evidence type="ECO:0000256" key="2">
    <source>
        <dbReference type="ARBA" id="ARBA00022732"/>
    </source>
</evidence>
<accession>A0A6J5Q9I0</accession>
<dbReference type="Pfam" id="PF13884">
    <property type="entry name" value="Peptidase_S74"/>
    <property type="match status" value="1"/>
</dbReference>
<organism evidence="4">
    <name type="scientific">uncultured Caudovirales phage</name>
    <dbReference type="NCBI Taxonomy" id="2100421"/>
    <lineage>
        <taxon>Viruses</taxon>
        <taxon>Duplodnaviria</taxon>
        <taxon>Heunggongvirae</taxon>
        <taxon>Uroviricota</taxon>
        <taxon>Caudoviricetes</taxon>
        <taxon>Peduoviridae</taxon>
        <taxon>Maltschvirus</taxon>
        <taxon>Maltschvirus maltsch</taxon>
    </lineage>
</organism>
<evidence type="ECO:0000313" key="4">
    <source>
        <dbReference type="EMBL" id="CAB4177965.1"/>
    </source>
</evidence>
<sequence length="603" mass="60751">MTALSLTRLVFNSNLETSVVNNVFAQIEDFLNGVTLTANITITGTLTAATINSTSLTASRALASDASKNIVVSATTSTELGYVNGVTSAIQTQLNNKQTLDATLTALAAYNTNGLLTQTAADTFTGRTITGTAGTITVTNGDGVSGNPTLTISSSYIGQSSITTLGTIGTGVWQGTLVGATYGGTGVNNGASTITLAGNLVTAGAFSLTLTTSAATNVTLPTSGTLVNSAVATLSSLTSVGTIGTGVWQGTLVGATYGGTGVNNGASTITLAGNLVTAGAFSLTLTTSAATNVTLPTSGTLVNSAVTTLSSLTSVGTIGTGVWQGTLVGAAYGGTGMNNGASTLTLGVSTTITAAAATVLDDTTVSAMVDTIGGASATGTGGLVRSVAPTLTAAYIIQNSGAPQLQVGRSVNNGIFINGQGGAAHYNFSIAQQNNVDGGLEFTPSTTVGGTTFSTPAMVVLRTGKVGIGTTDPGAALHIGGTGTIRINGATSGTGTAAIIDANGDIRPLTSSERYKENIINLSIDSSFIHKLRSVEYDYINGAGHDFGLIAEEVNELCPLMVNFNTEGEPESVKYSQLTIFLLEEVKRLRVELDFMKIYMNYG</sequence>
<dbReference type="InterPro" id="IPR030392">
    <property type="entry name" value="S74_ICA"/>
</dbReference>
<reference evidence="4" key="1">
    <citation type="submission" date="2020-05" db="EMBL/GenBank/DDBJ databases">
        <authorList>
            <person name="Chiriac C."/>
            <person name="Salcher M."/>
            <person name="Ghai R."/>
            <person name="Kavagutti S V."/>
        </authorList>
    </citation>
    <scope>NUCLEOTIDE SEQUENCE</scope>
</reference>
<evidence type="ECO:0000256" key="1">
    <source>
        <dbReference type="ARBA" id="ARBA00004328"/>
    </source>
</evidence>